<dbReference type="EMBL" id="BOMM01000103">
    <property type="protein sequence ID" value="GIE16844.1"/>
    <property type="molecule type" value="Genomic_DNA"/>
</dbReference>
<dbReference type="Proteomes" id="UP000598174">
    <property type="component" value="Unassembled WGS sequence"/>
</dbReference>
<keyword evidence="2" id="KW-1185">Reference proteome</keyword>
<comment type="caution">
    <text evidence="1">The sequence shown here is derived from an EMBL/GenBank/DDBJ whole genome shotgun (WGS) entry which is preliminary data.</text>
</comment>
<evidence type="ECO:0000313" key="2">
    <source>
        <dbReference type="Proteomes" id="UP000598174"/>
    </source>
</evidence>
<proteinExistence type="predicted"/>
<organism evidence="1 2">
    <name type="scientific">Paractinoplanes ferrugineus</name>
    <dbReference type="NCBI Taxonomy" id="113564"/>
    <lineage>
        <taxon>Bacteria</taxon>
        <taxon>Bacillati</taxon>
        <taxon>Actinomycetota</taxon>
        <taxon>Actinomycetes</taxon>
        <taxon>Micromonosporales</taxon>
        <taxon>Micromonosporaceae</taxon>
        <taxon>Paractinoplanes</taxon>
    </lineage>
</organism>
<dbReference type="RefSeq" id="WP_203823167.1">
    <property type="nucleotide sequence ID" value="NZ_BAAABP010000003.1"/>
</dbReference>
<reference evidence="1" key="1">
    <citation type="submission" date="2021-01" db="EMBL/GenBank/DDBJ databases">
        <title>Whole genome shotgun sequence of Actinoplanes ferrugineus NBRC 15555.</title>
        <authorList>
            <person name="Komaki H."/>
            <person name="Tamura T."/>
        </authorList>
    </citation>
    <scope>NUCLEOTIDE SEQUENCE</scope>
    <source>
        <strain evidence="1">NBRC 15555</strain>
    </source>
</reference>
<evidence type="ECO:0000313" key="1">
    <source>
        <dbReference type="EMBL" id="GIE16844.1"/>
    </source>
</evidence>
<evidence type="ECO:0008006" key="3">
    <source>
        <dbReference type="Google" id="ProtNLM"/>
    </source>
</evidence>
<gene>
    <name evidence="1" type="ORF">Afe05nite_86840</name>
</gene>
<accession>A0A919JB68</accession>
<name>A0A919JB68_9ACTN</name>
<dbReference type="AlphaFoldDB" id="A0A919JB68"/>
<sequence length="71" mass="7729">MAKRVVIGIQELRLRIKWVVAQVTGGPAGDGTTEPGGKHVIFTRHGKAIGAFVPMDWYRAKAEQDGEPTDL</sequence>
<protein>
    <recommendedName>
        <fullName evidence="3">Type II toxin-antitoxin system prevent-host-death family antitoxin</fullName>
    </recommendedName>
</protein>